<dbReference type="InterPro" id="IPR037523">
    <property type="entry name" value="VOC_core"/>
</dbReference>
<dbReference type="InterPro" id="IPR004360">
    <property type="entry name" value="Glyas_Fos-R_dOase_dom"/>
</dbReference>
<evidence type="ECO:0000256" key="2">
    <source>
        <dbReference type="SAM" id="SignalP"/>
    </source>
</evidence>
<dbReference type="PROSITE" id="PS51819">
    <property type="entry name" value="VOC"/>
    <property type="match status" value="2"/>
</dbReference>
<evidence type="ECO:0000313" key="5">
    <source>
        <dbReference type="Proteomes" id="UP001139031"/>
    </source>
</evidence>
<feature type="domain" description="VOC" evidence="3">
    <location>
        <begin position="226"/>
        <end position="352"/>
    </location>
</feature>
<dbReference type="PANTHER" id="PTHR34109:SF1">
    <property type="entry name" value="VOC DOMAIN-CONTAINING PROTEIN"/>
    <property type="match status" value="1"/>
</dbReference>
<dbReference type="EMBL" id="JAIRAU010000008">
    <property type="protein sequence ID" value="MBZ5709767.1"/>
    <property type="molecule type" value="Genomic_DNA"/>
</dbReference>
<feature type="chain" id="PRO_5046190126" evidence="2">
    <location>
        <begin position="22"/>
        <end position="376"/>
    </location>
</feature>
<comment type="caution">
    <text evidence="4">The sequence shown here is derived from an EMBL/GenBank/DDBJ whole genome shotgun (WGS) entry which is preliminary data.</text>
</comment>
<dbReference type="Pfam" id="PF00903">
    <property type="entry name" value="Glyoxalase"/>
    <property type="match status" value="2"/>
</dbReference>
<feature type="region of interest" description="Disordered" evidence="1">
    <location>
        <begin position="22"/>
        <end position="51"/>
    </location>
</feature>
<feature type="domain" description="VOC" evidence="3">
    <location>
        <begin position="56"/>
        <end position="179"/>
    </location>
</feature>
<dbReference type="RefSeq" id="WP_224191533.1">
    <property type="nucleotide sequence ID" value="NZ_JAIRAU010000008.1"/>
</dbReference>
<protein>
    <submittedName>
        <fullName evidence="4">VOC family protein</fullName>
    </submittedName>
</protein>
<accession>A0ABS7TNH1</accession>
<keyword evidence="5" id="KW-1185">Reference proteome</keyword>
<feature type="compositionally biased region" description="Pro residues" evidence="1">
    <location>
        <begin position="36"/>
        <end position="45"/>
    </location>
</feature>
<proteinExistence type="predicted"/>
<evidence type="ECO:0000259" key="3">
    <source>
        <dbReference type="PROSITE" id="PS51819"/>
    </source>
</evidence>
<dbReference type="Gene3D" id="3.30.720.120">
    <property type="match status" value="2"/>
</dbReference>
<dbReference type="InterPro" id="IPR029068">
    <property type="entry name" value="Glyas_Bleomycin-R_OHBP_Dase"/>
</dbReference>
<gene>
    <name evidence="4" type="ORF">K7C98_10925</name>
</gene>
<feature type="signal peptide" evidence="2">
    <location>
        <begin position="1"/>
        <end position="21"/>
    </location>
</feature>
<dbReference type="Proteomes" id="UP001139031">
    <property type="component" value="Unassembled WGS sequence"/>
</dbReference>
<reference evidence="4" key="1">
    <citation type="submission" date="2021-08" db="EMBL/GenBank/DDBJ databases">
        <authorList>
            <person name="Stevens D.C."/>
        </authorList>
    </citation>
    <scope>NUCLEOTIDE SEQUENCE</scope>
    <source>
        <strain evidence="4">DSM 53165</strain>
    </source>
</reference>
<name>A0ABS7TNH1_9BACT</name>
<dbReference type="Gene3D" id="3.30.720.110">
    <property type="match status" value="2"/>
</dbReference>
<sequence>MTKTHPTVLFVALTLLPLACSSSPKTDTATPEPTASAPPTPAPEPPKPEVKPIPEGFFAVTPQIVVKGVDEAVDFYVKNLGASKVLAIPGEGGKSIHAEVKIGDSILMIDEEGNDMKGPLTLGGSPTALLIYSPDVDATVAALAAAGAKVTMPAEDQFWGDRWAEVTDPFGHRWEIATHVEDLTPEQMAERAKIALAPSKKKPKKGAAPAWKKIEGTPATEKVAKDYHTITPSFVVADANAAIEFYKNAFGATEKSRMLALDGKKVMHAEIVIGDSTLMLSDAFPEMGSKSIADYNGTPMSFHHYVTDADAVFAKATAAGATALMPVGDMFWGDRYGMVADPSGMAWGIATHKEDVTPEQMAERMQAEMAKQKPTS</sequence>
<evidence type="ECO:0000256" key="1">
    <source>
        <dbReference type="SAM" id="MobiDB-lite"/>
    </source>
</evidence>
<dbReference type="CDD" id="cd07246">
    <property type="entry name" value="VOC_like"/>
    <property type="match status" value="2"/>
</dbReference>
<dbReference type="SUPFAM" id="SSF54593">
    <property type="entry name" value="Glyoxalase/Bleomycin resistance protein/Dihydroxybiphenyl dioxygenase"/>
    <property type="match status" value="2"/>
</dbReference>
<organism evidence="4 5">
    <name type="scientific">Nannocystis pusilla</name>
    <dbReference type="NCBI Taxonomy" id="889268"/>
    <lineage>
        <taxon>Bacteria</taxon>
        <taxon>Pseudomonadati</taxon>
        <taxon>Myxococcota</taxon>
        <taxon>Polyangia</taxon>
        <taxon>Nannocystales</taxon>
        <taxon>Nannocystaceae</taxon>
        <taxon>Nannocystis</taxon>
    </lineage>
</organism>
<dbReference type="PANTHER" id="PTHR34109">
    <property type="entry name" value="BNAUNNG04460D PROTEIN-RELATED"/>
    <property type="match status" value="1"/>
</dbReference>
<evidence type="ECO:0000313" key="4">
    <source>
        <dbReference type="EMBL" id="MBZ5709767.1"/>
    </source>
</evidence>
<keyword evidence="2" id="KW-0732">Signal</keyword>